<dbReference type="AlphaFoldDB" id="A0ABD2N1V6"/>
<dbReference type="EMBL" id="JABFTP020000042">
    <property type="protein sequence ID" value="KAL3272269.1"/>
    <property type="molecule type" value="Genomic_DNA"/>
</dbReference>
<gene>
    <name evidence="1" type="ORF">HHI36_022750</name>
</gene>
<evidence type="ECO:0000313" key="2">
    <source>
        <dbReference type="Proteomes" id="UP001516400"/>
    </source>
</evidence>
<keyword evidence="2" id="KW-1185">Reference proteome</keyword>
<organism evidence="1 2">
    <name type="scientific">Cryptolaemus montrouzieri</name>
    <dbReference type="NCBI Taxonomy" id="559131"/>
    <lineage>
        <taxon>Eukaryota</taxon>
        <taxon>Metazoa</taxon>
        <taxon>Ecdysozoa</taxon>
        <taxon>Arthropoda</taxon>
        <taxon>Hexapoda</taxon>
        <taxon>Insecta</taxon>
        <taxon>Pterygota</taxon>
        <taxon>Neoptera</taxon>
        <taxon>Endopterygota</taxon>
        <taxon>Coleoptera</taxon>
        <taxon>Polyphaga</taxon>
        <taxon>Cucujiformia</taxon>
        <taxon>Coccinelloidea</taxon>
        <taxon>Coccinellidae</taxon>
        <taxon>Scymninae</taxon>
        <taxon>Scymnini</taxon>
        <taxon>Cryptolaemus</taxon>
    </lineage>
</organism>
<name>A0ABD2N1V6_9CUCU</name>
<accession>A0ABD2N1V6</accession>
<protein>
    <submittedName>
        <fullName evidence="1">Uncharacterized protein</fullName>
    </submittedName>
</protein>
<proteinExistence type="predicted"/>
<dbReference type="Proteomes" id="UP001516400">
    <property type="component" value="Unassembled WGS sequence"/>
</dbReference>
<reference evidence="1 2" key="1">
    <citation type="journal article" date="2021" name="BMC Biol.">
        <title>Horizontally acquired antibacterial genes associated with adaptive radiation of ladybird beetles.</title>
        <authorList>
            <person name="Li H.S."/>
            <person name="Tang X.F."/>
            <person name="Huang Y.H."/>
            <person name="Xu Z.Y."/>
            <person name="Chen M.L."/>
            <person name="Du X.Y."/>
            <person name="Qiu B.Y."/>
            <person name="Chen P.T."/>
            <person name="Zhang W."/>
            <person name="Slipinski A."/>
            <person name="Escalona H.E."/>
            <person name="Waterhouse R.M."/>
            <person name="Zwick A."/>
            <person name="Pang H."/>
        </authorList>
    </citation>
    <scope>NUCLEOTIDE SEQUENCE [LARGE SCALE GENOMIC DNA]</scope>
    <source>
        <strain evidence="1">SYSU2018</strain>
    </source>
</reference>
<sequence length="61" mass="7162">MHSKLEGLFKSIIVNRTIFNSKMGDSLEAKIENIANCQRKLNMITADLERKKQQEEKPEKW</sequence>
<comment type="caution">
    <text evidence="1">The sequence shown here is derived from an EMBL/GenBank/DDBJ whole genome shotgun (WGS) entry which is preliminary data.</text>
</comment>
<evidence type="ECO:0000313" key="1">
    <source>
        <dbReference type="EMBL" id="KAL3272269.1"/>
    </source>
</evidence>